<keyword evidence="2" id="KW-1185">Reference proteome</keyword>
<dbReference type="Proteomes" id="UP000613208">
    <property type="component" value="Unassembled WGS sequence"/>
</dbReference>
<evidence type="ECO:0000313" key="1">
    <source>
        <dbReference type="EMBL" id="GFO86534.1"/>
    </source>
</evidence>
<organism evidence="1 2">
    <name type="scientific">Anaerostipes butyraticus</name>
    <dbReference type="NCBI Taxonomy" id="645466"/>
    <lineage>
        <taxon>Bacteria</taxon>
        <taxon>Bacillati</taxon>
        <taxon>Bacillota</taxon>
        <taxon>Clostridia</taxon>
        <taxon>Lachnospirales</taxon>
        <taxon>Lachnospiraceae</taxon>
        <taxon>Anaerostipes</taxon>
    </lineage>
</organism>
<reference evidence="1" key="1">
    <citation type="submission" date="2020-06" db="EMBL/GenBank/DDBJ databases">
        <title>Characterization of fructooligosaccharide metabolism and fructooligosaccharide-degrading enzymes in human commensal butyrate producers.</title>
        <authorList>
            <person name="Tanno H."/>
            <person name="Fujii T."/>
            <person name="Hirano K."/>
            <person name="Maeno S."/>
            <person name="Tonozuka T."/>
            <person name="Sakamoto M."/>
            <person name="Ohkuma M."/>
            <person name="Tochio T."/>
            <person name="Endo A."/>
        </authorList>
    </citation>
    <scope>NUCLEOTIDE SEQUENCE</scope>
    <source>
        <strain evidence="1">JCM 17466</strain>
    </source>
</reference>
<evidence type="ECO:0000313" key="2">
    <source>
        <dbReference type="Proteomes" id="UP000613208"/>
    </source>
</evidence>
<sequence length="61" mass="7127">MTMRNHGSYTYRASLIRVDNNCALGDIVDKLGKYEDIGEPEEFEHLKCEHEKRTRQKKQGS</sequence>
<name>A0A916QDF2_9FIRM</name>
<dbReference type="EMBL" id="BLYI01000067">
    <property type="protein sequence ID" value="GFO86534.1"/>
    <property type="molecule type" value="Genomic_DNA"/>
</dbReference>
<accession>A0A916QDF2</accession>
<protein>
    <submittedName>
        <fullName evidence="1">Uncharacterized protein</fullName>
    </submittedName>
</protein>
<proteinExistence type="predicted"/>
<gene>
    <name evidence="1" type="ORF">ANBU17_28810</name>
</gene>
<comment type="caution">
    <text evidence="1">The sequence shown here is derived from an EMBL/GenBank/DDBJ whole genome shotgun (WGS) entry which is preliminary data.</text>
</comment>
<dbReference type="AlphaFoldDB" id="A0A916QDF2"/>